<accession>C4JW04</accession>
<keyword evidence="4" id="KW-1185">Reference proteome</keyword>
<dbReference type="VEuPathDB" id="FungiDB:UREG_06746"/>
<protein>
    <recommendedName>
        <fullName evidence="5">Extracellular membrane protein CFEM domain-containing protein</fullName>
    </recommendedName>
</protein>
<dbReference type="KEGG" id="ure:UREG_06746"/>
<name>C4JW04_UNCRE</name>
<sequence length="171" mass="16655">MKFSGVIALSLIAVASAQSEAPSTTVELSPVASCAAQCPDTDLCCQAACAGVPCPDHSGAIKTNECSAKCEQGDGSPGQTEAFARCQAACVKSFFLTYSAAPAATQPGSPSNSAVPTGDSTDAPTRSGSEPTGTSTPTGDASSTTTPNAAAPLSGSSAATFLGLVLAAFAL</sequence>
<dbReference type="RefSeq" id="XP_002583779.1">
    <property type="nucleotide sequence ID" value="XM_002583733.1"/>
</dbReference>
<dbReference type="GeneID" id="8442934"/>
<gene>
    <name evidence="3" type="ORF">UREG_06746</name>
</gene>
<dbReference type="InParanoid" id="C4JW04"/>
<dbReference type="STRING" id="336963.C4JW04"/>
<dbReference type="HOGENOM" id="CLU_096545_1_1_1"/>
<dbReference type="AlphaFoldDB" id="C4JW04"/>
<dbReference type="Proteomes" id="UP000002058">
    <property type="component" value="Unassembled WGS sequence"/>
</dbReference>
<feature type="chain" id="PRO_5002938098" description="Extracellular membrane protein CFEM domain-containing protein" evidence="2">
    <location>
        <begin position="18"/>
        <end position="171"/>
    </location>
</feature>
<evidence type="ECO:0000256" key="2">
    <source>
        <dbReference type="SAM" id="SignalP"/>
    </source>
</evidence>
<keyword evidence="2" id="KW-0732">Signal</keyword>
<reference evidence="4" key="1">
    <citation type="journal article" date="2009" name="Genome Res.">
        <title>Comparative genomic analyses of the human fungal pathogens Coccidioides and their relatives.</title>
        <authorList>
            <person name="Sharpton T.J."/>
            <person name="Stajich J.E."/>
            <person name="Rounsley S.D."/>
            <person name="Gardner M.J."/>
            <person name="Wortman J.R."/>
            <person name="Jordar V.S."/>
            <person name="Maiti R."/>
            <person name="Kodira C.D."/>
            <person name="Neafsey D.E."/>
            <person name="Zeng Q."/>
            <person name="Hung C.-Y."/>
            <person name="McMahan C."/>
            <person name="Muszewska A."/>
            <person name="Grynberg M."/>
            <person name="Mandel M.A."/>
            <person name="Kellner E.M."/>
            <person name="Barker B.M."/>
            <person name="Galgiani J.N."/>
            <person name="Orbach M.J."/>
            <person name="Kirkland T.N."/>
            <person name="Cole G.T."/>
            <person name="Henn M.R."/>
            <person name="Birren B.W."/>
            <person name="Taylor J.W."/>
        </authorList>
    </citation>
    <scope>NUCLEOTIDE SEQUENCE [LARGE SCALE GENOMIC DNA]</scope>
    <source>
        <strain evidence="4">UAMH 1704</strain>
    </source>
</reference>
<feature type="compositionally biased region" description="Polar residues" evidence="1">
    <location>
        <begin position="106"/>
        <end position="123"/>
    </location>
</feature>
<dbReference type="EMBL" id="CH476618">
    <property type="protein sequence ID" value="EEP81881.1"/>
    <property type="molecule type" value="Genomic_DNA"/>
</dbReference>
<feature type="region of interest" description="Disordered" evidence="1">
    <location>
        <begin position="104"/>
        <end position="152"/>
    </location>
</feature>
<feature type="compositionally biased region" description="Low complexity" evidence="1">
    <location>
        <begin position="124"/>
        <end position="152"/>
    </location>
</feature>
<dbReference type="eggNOG" id="ENOG502SFMK">
    <property type="taxonomic scope" value="Eukaryota"/>
</dbReference>
<dbReference type="OrthoDB" id="5597238at2759"/>
<dbReference type="OMA" id="CCIAGCF"/>
<evidence type="ECO:0000313" key="3">
    <source>
        <dbReference type="EMBL" id="EEP81881.1"/>
    </source>
</evidence>
<evidence type="ECO:0008006" key="5">
    <source>
        <dbReference type="Google" id="ProtNLM"/>
    </source>
</evidence>
<proteinExistence type="predicted"/>
<organism evidence="3 4">
    <name type="scientific">Uncinocarpus reesii (strain UAMH 1704)</name>
    <dbReference type="NCBI Taxonomy" id="336963"/>
    <lineage>
        <taxon>Eukaryota</taxon>
        <taxon>Fungi</taxon>
        <taxon>Dikarya</taxon>
        <taxon>Ascomycota</taxon>
        <taxon>Pezizomycotina</taxon>
        <taxon>Eurotiomycetes</taxon>
        <taxon>Eurotiomycetidae</taxon>
        <taxon>Onygenales</taxon>
        <taxon>Onygenaceae</taxon>
        <taxon>Uncinocarpus</taxon>
    </lineage>
</organism>
<feature type="signal peptide" evidence="2">
    <location>
        <begin position="1"/>
        <end position="17"/>
    </location>
</feature>
<evidence type="ECO:0000313" key="4">
    <source>
        <dbReference type="Proteomes" id="UP000002058"/>
    </source>
</evidence>
<evidence type="ECO:0000256" key="1">
    <source>
        <dbReference type="SAM" id="MobiDB-lite"/>
    </source>
</evidence>